<feature type="non-terminal residue" evidence="3">
    <location>
        <position position="1"/>
    </location>
</feature>
<dbReference type="SUPFAM" id="SSF63825">
    <property type="entry name" value="YWTD domain"/>
    <property type="match status" value="1"/>
</dbReference>
<dbReference type="EMBL" id="MUJZ01024541">
    <property type="protein sequence ID" value="OTF79166.1"/>
    <property type="molecule type" value="Genomic_DNA"/>
</dbReference>
<dbReference type="Pfam" id="PF05694">
    <property type="entry name" value="SBP56"/>
    <property type="match status" value="1"/>
</dbReference>
<name>A0A1Y3BHU6_EURMA</name>
<proteinExistence type="inferred from homology"/>
<sequence length="204" mass="23474">RFRYNESERETNPLQIDEVIRLKAKKVDGFIGGQFLPALITDIIISMDDQYLFLSAWLFGEIHQYTGLQDDHLRMVGRIRVGGMLIVSPTSTIKVIDDDDDDEPTMMIHSNICGKKIRGGPQMLQLSLDGRRLYCTNSLYSTWDAEFYPDMYHNGSQLFKININNDRLELDEQFVVDFGDEPNGPTLAHEMRYPNGDCTSDIWI</sequence>
<dbReference type="OrthoDB" id="10252446at2759"/>
<dbReference type="AlphaFoldDB" id="A0A1Y3BHU6"/>
<comment type="similarity">
    <text evidence="1">Belongs to the selenium-binding protein family.</text>
</comment>
<evidence type="ECO:0000256" key="2">
    <source>
        <dbReference type="ARBA" id="ARBA00023266"/>
    </source>
</evidence>
<organism evidence="3 4">
    <name type="scientific">Euroglyphus maynei</name>
    <name type="common">Mayne's house dust mite</name>
    <dbReference type="NCBI Taxonomy" id="6958"/>
    <lineage>
        <taxon>Eukaryota</taxon>
        <taxon>Metazoa</taxon>
        <taxon>Ecdysozoa</taxon>
        <taxon>Arthropoda</taxon>
        <taxon>Chelicerata</taxon>
        <taxon>Arachnida</taxon>
        <taxon>Acari</taxon>
        <taxon>Acariformes</taxon>
        <taxon>Sarcoptiformes</taxon>
        <taxon>Astigmata</taxon>
        <taxon>Psoroptidia</taxon>
        <taxon>Analgoidea</taxon>
        <taxon>Pyroglyphidae</taxon>
        <taxon>Pyroglyphinae</taxon>
        <taxon>Euroglyphus</taxon>
    </lineage>
</organism>
<accession>A0A1Y3BHU6</accession>
<evidence type="ECO:0000313" key="3">
    <source>
        <dbReference type="EMBL" id="OTF79166.1"/>
    </source>
</evidence>
<protein>
    <recommendedName>
        <fullName evidence="5">Selenium-binding protein 1-like protein</fullName>
    </recommendedName>
</protein>
<dbReference type="PANTHER" id="PTHR23300">
    <property type="entry name" value="METHANETHIOL OXIDASE"/>
    <property type="match status" value="1"/>
</dbReference>
<gene>
    <name evidence="3" type="ORF">BLA29_010194</name>
</gene>
<evidence type="ECO:0000256" key="1">
    <source>
        <dbReference type="ARBA" id="ARBA00005606"/>
    </source>
</evidence>
<dbReference type="Proteomes" id="UP000194236">
    <property type="component" value="Unassembled WGS sequence"/>
</dbReference>
<evidence type="ECO:0000313" key="4">
    <source>
        <dbReference type="Proteomes" id="UP000194236"/>
    </source>
</evidence>
<keyword evidence="2" id="KW-0711">Selenium</keyword>
<keyword evidence="4" id="KW-1185">Reference proteome</keyword>
<dbReference type="PANTHER" id="PTHR23300:SF0">
    <property type="entry name" value="METHANETHIOL OXIDASE"/>
    <property type="match status" value="1"/>
</dbReference>
<comment type="caution">
    <text evidence="3">The sequence shown here is derived from an EMBL/GenBank/DDBJ whole genome shotgun (WGS) entry which is preliminary data.</text>
</comment>
<reference evidence="3 4" key="1">
    <citation type="submission" date="2017-03" db="EMBL/GenBank/DDBJ databases">
        <title>Genome Survey of Euroglyphus maynei.</title>
        <authorList>
            <person name="Arlian L.G."/>
            <person name="Morgan M.S."/>
            <person name="Rider S.D."/>
        </authorList>
    </citation>
    <scope>NUCLEOTIDE SEQUENCE [LARGE SCALE GENOMIC DNA]</scope>
    <source>
        <strain evidence="3">Arlian Lab</strain>
        <tissue evidence="3">Whole body</tissue>
    </source>
</reference>
<dbReference type="GO" id="GO:0008430">
    <property type="term" value="F:selenium binding"/>
    <property type="evidence" value="ECO:0007669"/>
    <property type="project" value="InterPro"/>
</dbReference>
<evidence type="ECO:0008006" key="5">
    <source>
        <dbReference type="Google" id="ProtNLM"/>
    </source>
</evidence>
<dbReference type="InterPro" id="IPR008826">
    <property type="entry name" value="Se-bd"/>
</dbReference>